<evidence type="ECO:0000313" key="2">
    <source>
        <dbReference type="Proteomes" id="UP001187531"/>
    </source>
</evidence>
<evidence type="ECO:0000313" key="1">
    <source>
        <dbReference type="EMBL" id="KAK2710185.1"/>
    </source>
</evidence>
<gene>
    <name evidence="1" type="ORF">QYM36_013754</name>
</gene>
<accession>A0AA88HDT5</accession>
<evidence type="ECO:0008006" key="3">
    <source>
        <dbReference type="Google" id="ProtNLM"/>
    </source>
</evidence>
<proteinExistence type="predicted"/>
<keyword evidence="2" id="KW-1185">Reference proteome</keyword>
<name>A0AA88HDT5_ARTSF</name>
<sequence>MLRYDWAFIVSQIPDFNPVSGITNNTAETFNTVMKRVIQQQRDVPMDRCVLGLLCLDDEYLYTYLVDTRE</sequence>
<reference evidence="1" key="1">
    <citation type="submission" date="2023-07" db="EMBL/GenBank/DDBJ databases">
        <title>Chromosome-level genome assembly of Artemia franciscana.</title>
        <authorList>
            <person name="Jo E."/>
        </authorList>
    </citation>
    <scope>NUCLEOTIDE SEQUENCE</scope>
    <source>
        <tissue evidence="1">Whole body</tissue>
    </source>
</reference>
<dbReference type="Proteomes" id="UP001187531">
    <property type="component" value="Unassembled WGS sequence"/>
</dbReference>
<protein>
    <recommendedName>
        <fullName evidence="3">Transposase</fullName>
    </recommendedName>
</protein>
<dbReference type="AlphaFoldDB" id="A0AA88HDT5"/>
<dbReference type="EMBL" id="JAVRJZ010000017">
    <property type="protein sequence ID" value="KAK2710185.1"/>
    <property type="molecule type" value="Genomic_DNA"/>
</dbReference>
<comment type="caution">
    <text evidence="1">The sequence shown here is derived from an EMBL/GenBank/DDBJ whole genome shotgun (WGS) entry which is preliminary data.</text>
</comment>
<organism evidence="1 2">
    <name type="scientific">Artemia franciscana</name>
    <name type="common">Brine shrimp</name>
    <name type="synonym">Artemia sanfranciscana</name>
    <dbReference type="NCBI Taxonomy" id="6661"/>
    <lineage>
        <taxon>Eukaryota</taxon>
        <taxon>Metazoa</taxon>
        <taxon>Ecdysozoa</taxon>
        <taxon>Arthropoda</taxon>
        <taxon>Crustacea</taxon>
        <taxon>Branchiopoda</taxon>
        <taxon>Anostraca</taxon>
        <taxon>Artemiidae</taxon>
        <taxon>Artemia</taxon>
    </lineage>
</organism>